<gene>
    <name evidence="6" type="primary">vapC</name>
    <name evidence="8" type="ORF">WCD74_10065</name>
</gene>
<dbReference type="EC" id="3.1.-.-" evidence="6"/>
<comment type="cofactor">
    <cofactor evidence="6">
        <name>Mg(2+)</name>
        <dbReference type="ChEBI" id="CHEBI:18420"/>
    </cofactor>
</comment>
<evidence type="ECO:0000256" key="6">
    <source>
        <dbReference type="HAMAP-Rule" id="MF_00265"/>
    </source>
</evidence>
<dbReference type="Proteomes" id="UP001385809">
    <property type="component" value="Unassembled WGS sequence"/>
</dbReference>
<dbReference type="SUPFAM" id="SSF88723">
    <property type="entry name" value="PIN domain-like"/>
    <property type="match status" value="1"/>
</dbReference>
<evidence type="ECO:0000256" key="5">
    <source>
        <dbReference type="ARBA" id="ARBA00022842"/>
    </source>
</evidence>
<evidence type="ECO:0000313" key="8">
    <source>
        <dbReference type="EMBL" id="MEJ2868110.1"/>
    </source>
</evidence>
<dbReference type="CDD" id="cd09874">
    <property type="entry name" value="PIN_MT3492-like"/>
    <property type="match status" value="1"/>
</dbReference>
<comment type="similarity">
    <text evidence="6">Belongs to the PINc/VapC protein family.</text>
</comment>
<keyword evidence="3 6" id="KW-0479">Metal-binding</keyword>
<dbReference type="HAMAP" id="MF_00265">
    <property type="entry name" value="VapC_Nob1"/>
    <property type="match status" value="1"/>
</dbReference>
<dbReference type="InterPro" id="IPR002716">
    <property type="entry name" value="PIN_dom"/>
</dbReference>
<evidence type="ECO:0000259" key="7">
    <source>
        <dbReference type="Pfam" id="PF01850"/>
    </source>
</evidence>
<evidence type="ECO:0000256" key="2">
    <source>
        <dbReference type="ARBA" id="ARBA00022722"/>
    </source>
</evidence>
<keyword evidence="9" id="KW-1185">Reference proteome</keyword>
<keyword evidence="6" id="KW-0800">Toxin</keyword>
<sequence>MSTFADTSAVVKLYLDEPGHEPVRALDRIVISRLARVEVVAAIWGVQRRGGLRPGSATALVAEFEADLAGPGSRFAVVEPTPAVLDDAAALSGIRGLRAYDAVQLASARAAATADDRIRTFAAFDPQLRGAAAEEGFVVVP</sequence>
<feature type="binding site" evidence="6">
    <location>
        <position position="6"/>
    </location>
    <ligand>
        <name>Mg(2+)</name>
        <dbReference type="ChEBI" id="CHEBI:18420"/>
    </ligand>
</feature>
<proteinExistence type="inferred from homology"/>
<evidence type="ECO:0000256" key="4">
    <source>
        <dbReference type="ARBA" id="ARBA00022801"/>
    </source>
</evidence>
<feature type="binding site" evidence="6">
    <location>
        <position position="101"/>
    </location>
    <ligand>
        <name>Mg(2+)</name>
        <dbReference type="ChEBI" id="CHEBI:18420"/>
    </ligand>
</feature>
<dbReference type="Pfam" id="PF01850">
    <property type="entry name" value="PIN"/>
    <property type="match status" value="1"/>
</dbReference>
<organism evidence="8 9">
    <name type="scientific">Actinomycetospora aurantiaca</name>
    <dbReference type="NCBI Taxonomy" id="3129233"/>
    <lineage>
        <taxon>Bacteria</taxon>
        <taxon>Bacillati</taxon>
        <taxon>Actinomycetota</taxon>
        <taxon>Actinomycetes</taxon>
        <taxon>Pseudonocardiales</taxon>
        <taxon>Pseudonocardiaceae</taxon>
        <taxon>Actinomycetospora</taxon>
    </lineage>
</organism>
<name>A0ABU8MN44_9PSEU</name>
<evidence type="ECO:0000256" key="3">
    <source>
        <dbReference type="ARBA" id="ARBA00022723"/>
    </source>
</evidence>
<feature type="domain" description="PIN" evidence="7">
    <location>
        <begin position="4"/>
        <end position="113"/>
    </location>
</feature>
<keyword evidence="1 6" id="KW-1277">Toxin-antitoxin system</keyword>
<keyword evidence="2 6" id="KW-0540">Nuclease</keyword>
<keyword evidence="4 6" id="KW-0378">Hydrolase</keyword>
<protein>
    <recommendedName>
        <fullName evidence="6">Ribonuclease VapC</fullName>
        <shortName evidence="6">RNase VapC</shortName>
        <ecNumber evidence="6">3.1.-.-</ecNumber>
    </recommendedName>
    <alternativeName>
        <fullName evidence="6">Toxin VapC</fullName>
    </alternativeName>
</protein>
<accession>A0ABU8MN44</accession>
<dbReference type="RefSeq" id="WP_337694708.1">
    <property type="nucleotide sequence ID" value="NZ_JBBEGN010000003.1"/>
</dbReference>
<dbReference type="InterPro" id="IPR022907">
    <property type="entry name" value="VapC_family"/>
</dbReference>
<evidence type="ECO:0000256" key="1">
    <source>
        <dbReference type="ARBA" id="ARBA00022649"/>
    </source>
</evidence>
<keyword evidence="5 6" id="KW-0460">Magnesium</keyword>
<dbReference type="Gene3D" id="3.40.50.1010">
    <property type="entry name" value="5'-nuclease"/>
    <property type="match status" value="1"/>
</dbReference>
<comment type="function">
    <text evidence="6">Toxic component of a toxin-antitoxin (TA) system. An RNase.</text>
</comment>
<reference evidence="8 9" key="1">
    <citation type="submission" date="2024-03" db="EMBL/GenBank/DDBJ databases">
        <title>Actinomycetospora sp. OC33-EN08, a novel actinomycete isolated from wild orchid (Aerides multiflora).</title>
        <authorList>
            <person name="Suriyachadkun C."/>
        </authorList>
    </citation>
    <scope>NUCLEOTIDE SEQUENCE [LARGE SCALE GENOMIC DNA]</scope>
    <source>
        <strain evidence="8 9">OC33-EN08</strain>
    </source>
</reference>
<dbReference type="EMBL" id="JBBEGN010000003">
    <property type="protein sequence ID" value="MEJ2868110.1"/>
    <property type="molecule type" value="Genomic_DNA"/>
</dbReference>
<dbReference type="InterPro" id="IPR029060">
    <property type="entry name" value="PIN-like_dom_sf"/>
</dbReference>
<evidence type="ECO:0000313" key="9">
    <source>
        <dbReference type="Proteomes" id="UP001385809"/>
    </source>
</evidence>
<comment type="caution">
    <text evidence="8">The sequence shown here is derived from an EMBL/GenBank/DDBJ whole genome shotgun (WGS) entry which is preliminary data.</text>
</comment>